<dbReference type="OrthoDB" id="31145at2157"/>
<evidence type="ECO:0000256" key="1">
    <source>
        <dbReference type="ARBA" id="ARBA00010936"/>
    </source>
</evidence>
<dbReference type="STRING" id="767519.SAMN05216559_1251"/>
<dbReference type="InterPro" id="IPR013785">
    <property type="entry name" value="Aldolase_TIM"/>
</dbReference>
<dbReference type="RefSeq" id="WP_089814903.1">
    <property type="nucleotide sequence ID" value="NZ_FOZK01000001.1"/>
</dbReference>
<dbReference type="Pfam" id="PF01791">
    <property type="entry name" value="DeoC"/>
    <property type="match status" value="1"/>
</dbReference>
<feature type="active site" description="Proton donor/acceptor" evidence="6">
    <location>
        <position position="86"/>
    </location>
</feature>
<reference evidence="7 8" key="1">
    <citation type="submission" date="2016-10" db="EMBL/GenBank/DDBJ databases">
        <authorList>
            <person name="de Groot N.N."/>
        </authorList>
    </citation>
    <scope>NUCLEOTIDE SEQUENCE [LARGE SCALE GENOMIC DNA]</scope>
    <source>
        <strain evidence="7 8">CGMCC 1.10457</strain>
    </source>
</reference>
<dbReference type="GO" id="GO:0016052">
    <property type="term" value="P:carbohydrate catabolic process"/>
    <property type="evidence" value="ECO:0007669"/>
    <property type="project" value="TreeGrafter"/>
</dbReference>
<keyword evidence="8" id="KW-1185">Reference proteome</keyword>
<proteinExistence type="inferred from homology"/>
<evidence type="ECO:0000313" key="7">
    <source>
        <dbReference type="EMBL" id="SFR93247.1"/>
    </source>
</evidence>
<gene>
    <name evidence="6" type="primary">deoC</name>
    <name evidence="7" type="ORF">SAMN05216559_1251</name>
</gene>
<accession>A0A1I6KPZ1</accession>
<keyword evidence="2 6" id="KW-0963">Cytoplasm</keyword>
<evidence type="ECO:0000256" key="4">
    <source>
        <dbReference type="ARBA" id="ARBA00023270"/>
    </source>
</evidence>
<dbReference type="GO" id="GO:0009264">
    <property type="term" value="P:deoxyribonucleotide catabolic process"/>
    <property type="evidence" value="ECO:0007669"/>
    <property type="project" value="UniProtKB-UniRule"/>
</dbReference>
<dbReference type="GO" id="GO:0004139">
    <property type="term" value="F:deoxyribose-phosphate aldolase activity"/>
    <property type="evidence" value="ECO:0007669"/>
    <property type="project" value="UniProtKB-UniRule"/>
</dbReference>
<organism evidence="7 8">
    <name type="scientific">Halomicrobium zhouii</name>
    <dbReference type="NCBI Taxonomy" id="767519"/>
    <lineage>
        <taxon>Archaea</taxon>
        <taxon>Methanobacteriati</taxon>
        <taxon>Methanobacteriota</taxon>
        <taxon>Stenosarchaea group</taxon>
        <taxon>Halobacteria</taxon>
        <taxon>Halobacteriales</taxon>
        <taxon>Haloarculaceae</taxon>
        <taxon>Halomicrobium</taxon>
    </lineage>
</organism>
<dbReference type="NCBIfam" id="TIGR00126">
    <property type="entry name" value="deoC"/>
    <property type="match status" value="1"/>
</dbReference>
<feature type="active site" description="Schiff-base intermediate with acetaldehyde" evidence="6">
    <location>
        <position position="147"/>
    </location>
</feature>
<dbReference type="PANTHER" id="PTHR10889:SF1">
    <property type="entry name" value="DEOXYRIBOSE-PHOSPHATE ALDOLASE"/>
    <property type="match status" value="1"/>
</dbReference>
<evidence type="ECO:0000256" key="5">
    <source>
        <dbReference type="ARBA" id="ARBA00048791"/>
    </source>
</evidence>
<dbReference type="GO" id="GO:0005737">
    <property type="term" value="C:cytoplasm"/>
    <property type="evidence" value="ECO:0007669"/>
    <property type="project" value="UniProtKB-SubCell"/>
</dbReference>
<evidence type="ECO:0000256" key="6">
    <source>
        <dbReference type="HAMAP-Rule" id="MF_00114"/>
    </source>
</evidence>
<dbReference type="InterPro" id="IPR002915">
    <property type="entry name" value="DeoC/FbaB/LacD_aldolase"/>
</dbReference>
<dbReference type="EMBL" id="FOZK01000001">
    <property type="protein sequence ID" value="SFR93247.1"/>
    <property type="molecule type" value="Genomic_DNA"/>
</dbReference>
<dbReference type="Proteomes" id="UP000199062">
    <property type="component" value="Unassembled WGS sequence"/>
</dbReference>
<feature type="active site" description="Proton donor/acceptor" evidence="6">
    <location>
        <position position="172"/>
    </location>
</feature>
<comment type="catalytic activity">
    <reaction evidence="5 6">
        <text>2-deoxy-D-ribose 5-phosphate = D-glyceraldehyde 3-phosphate + acetaldehyde</text>
        <dbReference type="Rhea" id="RHEA:12821"/>
        <dbReference type="ChEBI" id="CHEBI:15343"/>
        <dbReference type="ChEBI" id="CHEBI:59776"/>
        <dbReference type="ChEBI" id="CHEBI:62877"/>
        <dbReference type="EC" id="4.1.2.4"/>
    </reaction>
</comment>
<evidence type="ECO:0000256" key="2">
    <source>
        <dbReference type="ARBA" id="ARBA00022490"/>
    </source>
</evidence>
<protein>
    <recommendedName>
        <fullName evidence="6">Deoxyribose-phosphate aldolase</fullName>
        <shortName evidence="6">DERA</shortName>
        <ecNumber evidence="6">4.1.2.4</ecNumber>
    </recommendedName>
    <alternativeName>
        <fullName evidence="6">2-deoxy-D-ribose 5-phosphate aldolase</fullName>
    </alternativeName>
    <alternativeName>
        <fullName evidence="6">Phosphodeoxyriboaldolase</fullName>
        <shortName evidence="6">Deoxyriboaldolase</shortName>
    </alternativeName>
</protein>
<comment type="pathway">
    <text evidence="6">Carbohydrate degradation; 2-deoxy-D-ribose 1-phosphate degradation; D-glyceraldehyde 3-phosphate and acetaldehyde from 2-deoxy-alpha-D-ribose 1-phosphate: step 2/2.</text>
</comment>
<dbReference type="GO" id="GO:0006018">
    <property type="term" value="P:2-deoxyribose 1-phosphate catabolic process"/>
    <property type="evidence" value="ECO:0007669"/>
    <property type="project" value="UniProtKB-UniRule"/>
</dbReference>
<evidence type="ECO:0000313" key="8">
    <source>
        <dbReference type="Proteomes" id="UP000199062"/>
    </source>
</evidence>
<comment type="similarity">
    <text evidence="1 6">Belongs to the DeoC/FbaB aldolase family. DeoC type 1 subfamily.</text>
</comment>
<sequence length="220" mass="23137">MDDVPARIEHTVLGPETTWSDVEGVLDDALEYGMRACIPPCYVAEAAAYANVPLVTVIDFPHGQGATDAVCEEARQAWSDGAEEVDMVCNVGRLKAKEDEAVREHVAEVVASVPVPMKVIVEAPLLTDEEPDRVGKLVAEADAAFLKTATGFSEGGATVADVERLAKHLPVKASGGIGSWEEAKAMFDAGATRIGASSGDVIAREWREAQSDGGPGDAAY</sequence>
<dbReference type="SUPFAM" id="SSF51569">
    <property type="entry name" value="Aldolase"/>
    <property type="match status" value="1"/>
</dbReference>
<dbReference type="Gene3D" id="3.20.20.70">
    <property type="entry name" value="Aldolase class I"/>
    <property type="match status" value="1"/>
</dbReference>
<keyword evidence="4 6" id="KW-0704">Schiff base</keyword>
<dbReference type="PIRSF" id="PIRSF001357">
    <property type="entry name" value="DeoC"/>
    <property type="match status" value="1"/>
</dbReference>
<dbReference type="InterPro" id="IPR011343">
    <property type="entry name" value="DeoC"/>
</dbReference>
<comment type="function">
    <text evidence="6">Catalyzes a reversible aldol reaction between acetaldehyde and D-glyceraldehyde 3-phosphate to generate 2-deoxy-D-ribose 5-phosphate.</text>
</comment>
<dbReference type="InterPro" id="IPR028581">
    <property type="entry name" value="DeoC_typeI"/>
</dbReference>
<name>A0A1I6KPZ1_9EURY</name>
<dbReference type="CDD" id="cd00959">
    <property type="entry name" value="DeoC"/>
    <property type="match status" value="1"/>
</dbReference>
<comment type="subcellular location">
    <subcellularLocation>
        <location evidence="6">Cytoplasm</location>
    </subcellularLocation>
</comment>
<dbReference type="SMART" id="SM01133">
    <property type="entry name" value="DeoC"/>
    <property type="match status" value="1"/>
</dbReference>
<dbReference type="PANTHER" id="PTHR10889">
    <property type="entry name" value="DEOXYRIBOSE-PHOSPHATE ALDOLASE"/>
    <property type="match status" value="1"/>
</dbReference>
<dbReference type="HAMAP" id="MF_00114">
    <property type="entry name" value="DeoC_type1"/>
    <property type="match status" value="1"/>
</dbReference>
<dbReference type="EC" id="4.1.2.4" evidence="6"/>
<keyword evidence="3 6" id="KW-0456">Lyase</keyword>
<dbReference type="UniPathway" id="UPA00002">
    <property type="reaction ID" value="UER00468"/>
</dbReference>
<evidence type="ECO:0000256" key="3">
    <source>
        <dbReference type="ARBA" id="ARBA00023239"/>
    </source>
</evidence>
<dbReference type="AlphaFoldDB" id="A0A1I6KPZ1"/>